<evidence type="ECO:0000313" key="5">
    <source>
        <dbReference type="Proteomes" id="UP000886595"/>
    </source>
</evidence>
<dbReference type="SMART" id="SM00343">
    <property type="entry name" value="ZnF_C2HC"/>
    <property type="match status" value="1"/>
</dbReference>
<name>A0A8X7S4K6_BRACI</name>
<dbReference type="EMBL" id="JAAMPC010000008">
    <property type="protein sequence ID" value="KAG2298645.1"/>
    <property type="molecule type" value="Genomic_DNA"/>
</dbReference>
<dbReference type="InterPro" id="IPR036875">
    <property type="entry name" value="Znf_CCHC_sf"/>
</dbReference>
<dbReference type="GO" id="GO:0003676">
    <property type="term" value="F:nucleic acid binding"/>
    <property type="evidence" value="ECO:0007669"/>
    <property type="project" value="InterPro"/>
</dbReference>
<comment type="caution">
    <text evidence="4">The sequence shown here is derived from an EMBL/GenBank/DDBJ whole genome shotgun (WGS) entry which is preliminary data.</text>
</comment>
<evidence type="ECO:0000259" key="3">
    <source>
        <dbReference type="PROSITE" id="PS50158"/>
    </source>
</evidence>
<dbReference type="Proteomes" id="UP000886595">
    <property type="component" value="Unassembled WGS sequence"/>
</dbReference>
<keyword evidence="1" id="KW-0863">Zinc-finger</keyword>
<feature type="compositionally biased region" description="Low complexity" evidence="2">
    <location>
        <begin position="42"/>
        <end position="61"/>
    </location>
</feature>
<evidence type="ECO:0000256" key="2">
    <source>
        <dbReference type="SAM" id="MobiDB-lite"/>
    </source>
</evidence>
<gene>
    <name evidence="4" type="ORF">Bca52824_035117</name>
</gene>
<protein>
    <recommendedName>
        <fullName evidence="3">CCHC-type domain-containing protein</fullName>
    </recommendedName>
</protein>
<sequence>MAQFDPSTVGEAHRRATSFEQQSRSSTWTQSNSRRSQDQAASGTPATTTKETGETSSSATKPAAQDEQQLRRSSIPSALRCYSCGEQGHIISACPHATRRGLLTDETISEQDVYDSQEEDGQDDDVHQTIGDKGHLLVLRRTCFTPQRHDDNQLPKKQTSLICSNEAFKSELITEGRVFALIPSASAQRQTGLLHDDIVAPSQSLISSCLMDRLFTTIYILYPPSIRKNEPCG</sequence>
<dbReference type="Pfam" id="PF00098">
    <property type="entry name" value="zf-CCHC"/>
    <property type="match status" value="1"/>
</dbReference>
<dbReference type="AlphaFoldDB" id="A0A8X7S4K6"/>
<dbReference type="PROSITE" id="PS50158">
    <property type="entry name" value="ZF_CCHC"/>
    <property type="match status" value="1"/>
</dbReference>
<accession>A0A8X7S4K6</accession>
<proteinExistence type="predicted"/>
<keyword evidence="1" id="KW-0479">Metal-binding</keyword>
<dbReference type="Gene3D" id="4.10.60.10">
    <property type="entry name" value="Zinc finger, CCHC-type"/>
    <property type="match status" value="1"/>
</dbReference>
<reference evidence="4 5" key="1">
    <citation type="submission" date="2020-02" db="EMBL/GenBank/DDBJ databases">
        <authorList>
            <person name="Ma Q."/>
            <person name="Huang Y."/>
            <person name="Song X."/>
            <person name="Pei D."/>
        </authorList>
    </citation>
    <scope>NUCLEOTIDE SEQUENCE [LARGE SCALE GENOMIC DNA]</scope>
    <source>
        <strain evidence="4">Sxm20200214</strain>
        <tissue evidence="4">Leaf</tissue>
    </source>
</reference>
<organism evidence="4 5">
    <name type="scientific">Brassica carinata</name>
    <name type="common">Ethiopian mustard</name>
    <name type="synonym">Abyssinian cabbage</name>
    <dbReference type="NCBI Taxonomy" id="52824"/>
    <lineage>
        <taxon>Eukaryota</taxon>
        <taxon>Viridiplantae</taxon>
        <taxon>Streptophyta</taxon>
        <taxon>Embryophyta</taxon>
        <taxon>Tracheophyta</taxon>
        <taxon>Spermatophyta</taxon>
        <taxon>Magnoliopsida</taxon>
        <taxon>eudicotyledons</taxon>
        <taxon>Gunneridae</taxon>
        <taxon>Pentapetalae</taxon>
        <taxon>rosids</taxon>
        <taxon>malvids</taxon>
        <taxon>Brassicales</taxon>
        <taxon>Brassicaceae</taxon>
        <taxon>Brassiceae</taxon>
        <taxon>Brassica</taxon>
    </lineage>
</organism>
<dbReference type="OrthoDB" id="1934635at2759"/>
<evidence type="ECO:0000313" key="4">
    <source>
        <dbReference type="EMBL" id="KAG2298645.1"/>
    </source>
</evidence>
<feature type="compositionally biased region" description="Polar residues" evidence="2">
    <location>
        <begin position="18"/>
        <end position="41"/>
    </location>
</feature>
<keyword evidence="5" id="KW-1185">Reference proteome</keyword>
<evidence type="ECO:0000256" key="1">
    <source>
        <dbReference type="PROSITE-ProRule" id="PRU00047"/>
    </source>
</evidence>
<dbReference type="SUPFAM" id="SSF57756">
    <property type="entry name" value="Retrovirus zinc finger-like domains"/>
    <property type="match status" value="1"/>
</dbReference>
<feature type="domain" description="CCHC-type" evidence="3">
    <location>
        <begin position="80"/>
        <end position="95"/>
    </location>
</feature>
<feature type="region of interest" description="Disordered" evidence="2">
    <location>
        <begin position="1"/>
        <end position="72"/>
    </location>
</feature>
<keyword evidence="1" id="KW-0862">Zinc</keyword>
<dbReference type="GO" id="GO:0008270">
    <property type="term" value="F:zinc ion binding"/>
    <property type="evidence" value="ECO:0007669"/>
    <property type="project" value="UniProtKB-KW"/>
</dbReference>
<dbReference type="InterPro" id="IPR001878">
    <property type="entry name" value="Znf_CCHC"/>
</dbReference>